<name>A0AC35GE03_9BILA</name>
<organism evidence="1 2">
    <name type="scientific">Panagrolaimus sp. PS1159</name>
    <dbReference type="NCBI Taxonomy" id="55785"/>
    <lineage>
        <taxon>Eukaryota</taxon>
        <taxon>Metazoa</taxon>
        <taxon>Ecdysozoa</taxon>
        <taxon>Nematoda</taxon>
        <taxon>Chromadorea</taxon>
        <taxon>Rhabditida</taxon>
        <taxon>Tylenchina</taxon>
        <taxon>Panagrolaimomorpha</taxon>
        <taxon>Panagrolaimoidea</taxon>
        <taxon>Panagrolaimidae</taxon>
        <taxon>Panagrolaimus</taxon>
    </lineage>
</organism>
<accession>A0AC35GE03</accession>
<dbReference type="Proteomes" id="UP000887580">
    <property type="component" value="Unplaced"/>
</dbReference>
<protein>
    <submittedName>
        <fullName evidence="2">PDEase domain-containing protein</fullName>
    </submittedName>
</protein>
<reference evidence="2" key="1">
    <citation type="submission" date="2022-11" db="UniProtKB">
        <authorList>
            <consortium name="WormBaseParasite"/>
        </authorList>
    </citation>
    <scope>IDENTIFICATION</scope>
</reference>
<evidence type="ECO:0000313" key="1">
    <source>
        <dbReference type="Proteomes" id="UP000887580"/>
    </source>
</evidence>
<dbReference type="WBParaSite" id="PS1159_v2.g4266.t1">
    <property type="protein sequence ID" value="PS1159_v2.g4266.t1"/>
    <property type="gene ID" value="PS1159_v2.g4266"/>
</dbReference>
<evidence type="ECO:0000313" key="2">
    <source>
        <dbReference type="WBParaSite" id="PS1159_v2.g4266.t1"/>
    </source>
</evidence>
<sequence length="77" mass="9352">MQQTNFFRFFDLNDWGPNIFKIHQLSKNHSLTAVTYTVLRERGLLKLFEIHPSTFVTYLLHLEHHYRDNPYHNQIHA</sequence>
<proteinExistence type="predicted"/>